<dbReference type="OrthoDB" id="5381562at2759"/>
<reference evidence="1" key="1">
    <citation type="journal article" date="2020" name="Stud. Mycol.">
        <title>101 Dothideomycetes genomes: a test case for predicting lifestyles and emergence of pathogens.</title>
        <authorList>
            <person name="Haridas S."/>
            <person name="Albert R."/>
            <person name="Binder M."/>
            <person name="Bloem J."/>
            <person name="Labutti K."/>
            <person name="Salamov A."/>
            <person name="Andreopoulos B."/>
            <person name="Baker S."/>
            <person name="Barry K."/>
            <person name="Bills G."/>
            <person name="Bluhm B."/>
            <person name="Cannon C."/>
            <person name="Castanera R."/>
            <person name="Culley D."/>
            <person name="Daum C."/>
            <person name="Ezra D."/>
            <person name="Gonzalez J."/>
            <person name="Henrissat B."/>
            <person name="Kuo A."/>
            <person name="Liang C."/>
            <person name="Lipzen A."/>
            <person name="Lutzoni F."/>
            <person name="Magnuson J."/>
            <person name="Mondo S."/>
            <person name="Nolan M."/>
            <person name="Ohm R."/>
            <person name="Pangilinan J."/>
            <person name="Park H.-J."/>
            <person name="Ramirez L."/>
            <person name="Alfaro M."/>
            <person name="Sun H."/>
            <person name="Tritt A."/>
            <person name="Yoshinaga Y."/>
            <person name="Zwiers L.-H."/>
            <person name="Turgeon B."/>
            <person name="Goodwin S."/>
            <person name="Spatafora J."/>
            <person name="Crous P."/>
            <person name="Grigoriev I."/>
        </authorList>
    </citation>
    <scope>NUCLEOTIDE SEQUENCE</scope>
    <source>
        <strain evidence="1">ATCC 74209</strain>
    </source>
</reference>
<name>A0A9P4JGM1_9PLEO</name>
<organism evidence="1 2">
    <name type="scientific">Delitschia confertaspora ATCC 74209</name>
    <dbReference type="NCBI Taxonomy" id="1513339"/>
    <lineage>
        <taxon>Eukaryota</taxon>
        <taxon>Fungi</taxon>
        <taxon>Dikarya</taxon>
        <taxon>Ascomycota</taxon>
        <taxon>Pezizomycotina</taxon>
        <taxon>Dothideomycetes</taxon>
        <taxon>Pleosporomycetidae</taxon>
        <taxon>Pleosporales</taxon>
        <taxon>Delitschiaceae</taxon>
        <taxon>Delitschia</taxon>
    </lineage>
</organism>
<dbReference type="EMBL" id="ML994122">
    <property type="protein sequence ID" value="KAF2198735.1"/>
    <property type="molecule type" value="Genomic_DNA"/>
</dbReference>
<sequence>MYIKCRSTSRNSYSQPPVPIISSQSIIPSTIHLAYFLDNPFTMPSSFSLTAALVTALLVFDQTTFANPVPQQSNSPALSLLTRNDENYVGCSDKQKKKLKKDFEDAEKLAEYADGIDTKSKAWSHYFRTTGDGQTEDLKYAKSQWKLIANYDDNKYRFSVRCGDDKHVDCKNGKR</sequence>
<dbReference type="GO" id="GO:0008237">
    <property type="term" value="F:metallopeptidase activity"/>
    <property type="evidence" value="ECO:0007669"/>
    <property type="project" value="InterPro"/>
</dbReference>
<proteinExistence type="predicted"/>
<keyword evidence="2" id="KW-1185">Reference proteome</keyword>
<gene>
    <name evidence="1" type="ORF">GQ43DRAFT_145635</name>
</gene>
<protein>
    <submittedName>
        <fullName evidence="1">Uncharacterized protein</fullName>
    </submittedName>
</protein>
<dbReference type="AlphaFoldDB" id="A0A9P4JGM1"/>
<evidence type="ECO:0000313" key="1">
    <source>
        <dbReference type="EMBL" id="KAF2198735.1"/>
    </source>
</evidence>
<dbReference type="Gene3D" id="3.40.390.10">
    <property type="entry name" value="Collagenase (Catalytic Domain)"/>
    <property type="match status" value="1"/>
</dbReference>
<comment type="caution">
    <text evidence="1">The sequence shown here is derived from an EMBL/GenBank/DDBJ whole genome shotgun (WGS) entry which is preliminary data.</text>
</comment>
<accession>A0A9P4JGM1</accession>
<evidence type="ECO:0000313" key="2">
    <source>
        <dbReference type="Proteomes" id="UP000799536"/>
    </source>
</evidence>
<dbReference type="Proteomes" id="UP000799536">
    <property type="component" value="Unassembled WGS sequence"/>
</dbReference>
<dbReference type="InterPro" id="IPR024079">
    <property type="entry name" value="MetalloPept_cat_dom_sf"/>
</dbReference>